<dbReference type="PANTHER" id="PTHR10000">
    <property type="entry name" value="PHOSPHOSERINE PHOSPHATASE"/>
    <property type="match status" value="1"/>
</dbReference>
<name>A0A1Q8HXC7_9ACTO</name>
<organism evidence="1 2">
    <name type="scientific">Actinomyces oris</name>
    <dbReference type="NCBI Taxonomy" id="544580"/>
    <lineage>
        <taxon>Bacteria</taxon>
        <taxon>Bacillati</taxon>
        <taxon>Actinomycetota</taxon>
        <taxon>Actinomycetes</taxon>
        <taxon>Actinomycetales</taxon>
        <taxon>Actinomycetaceae</taxon>
        <taxon>Actinomyces</taxon>
    </lineage>
</organism>
<dbReference type="InterPro" id="IPR036412">
    <property type="entry name" value="HAD-like_sf"/>
</dbReference>
<evidence type="ECO:0000313" key="1">
    <source>
        <dbReference type="EMBL" id="OLL13497.1"/>
    </source>
</evidence>
<reference evidence="1 2" key="1">
    <citation type="submission" date="2016-12" db="EMBL/GenBank/DDBJ databases">
        <title>Genomic comparison of strains in the 'Actinomyces naeslundii' group.</title>
        <authorList>
            <person name="Mughal S.R."/>
            <person name="Do T."/>
            <person name="Gilbert S.C."/>
            <person name="Witherden E.A."/>
            <person name="Didelot X."/>
            <person name="Beighton D."/>
        </authorList>
    </citation>
    <scope>NUCLEOTIDE SEQUENCE [LARGE SCALE GENOMIC DNA]</scope>
    <source>
        <strain evidence="1 2">S64C</strain>
    </source>
</reference>
<dbReference type="InterPro" id="IPR006379">
    <property type="entry name" value="HAD-SF_hydro_IIB"/>
</dbReference>
<dbReference type="Gene3D" id="3.30.1240.10">
    <property type="match status" value="1"/>
</dbReference>
<dbReference type="GO" id="GO:0016791">
    <property type="term" value="F:phosphatase activity"/>
    <property type="evidence" value="ECO:0007669"/>
    <property type="project" value="TreeGrafter"/>
</dbReference>
<dbReference type="Proteomes" id="UP000185736">
    <property type="component" value="Unassembled WGS sequence"/>
</dbReference>
<dbReference type="SUPFAM" id="SSF56784">
    <property type="entry name" value="HAD-like"/>
    <property type="match status" value="1"/>
</dbReference>
<proteinExistence type="predicted"/>
<dbReference type="GO" id="GO:0005829">
    <property type="term" value="C:cytosol"/>
    <property type="evidence" value="ECO:0007669"/>
    <property type="project" value="TreeGrafter"/>
</dbReference>
<gene>
    <name evidence="1" type="ORF">BKH32_12410</name>
</gene>
<dbReference type="Gene3D" id="3.40.50.1000">
    <property type="entry name" value="HAD superfamily/HAD-like"/>
    <property type="match status" value="1"/>
</dbReference>
<comment type="caution">
    <text evidence="1">The sequence shown here is derived from an EMBL/GenBank/DDBJ whole genome shotgun (WGS) entry which is preliminary data.</text>
</comment>
<dbReference type="EMBL" id="MSGO01000069">
    <property type="protein sequence ID" value="OLL13497.1"/>
    <property type="molecule type" value="Genomic_DNA"/>
</dbReference>
<accession>A0A1Q8HXC7</accession>
<protein>
    <submittedName>
        <fullName evidence="1">Haloacid dehalogenase</fullName>
    </submittedName>
</protein>
<dbReference type="PROSITE" id="PS01229">
    <property type="entry name" value="COF_2"/>
    <property type="match status" value="1"/>
</dbReference>
<dbReference type="PANTHER" id="PTHR10000:SF8">
    <property type="entry name" value="HAD SUPERFAMILY HYDROLASE-LIKE, TYPE 3"/>
    <property type="match status" value="1"/>
</dbReference>
<dbReference type="GO" id="GO:0000287">
    <property type="term" value="F:magnesium ion binding"/>
    <property type="evidence" value="ECO:0007669"/>
    <property type="project" value="TreeGrafter"/>
</dbReference>
<dbReference type="NCBIfam" id="TIGR01484">
    <property type="entry name" value="HAD-SF-IIB"/>
    <property type="match status" value="1"/>
</dbReference>
<evidence type="ECO:0000313" key="2">
    <source>
        <dbReference type="Proteomes" id="UP000185736"/>
    </source>
</evidence>
<dbReference type="AlphaFoldDB" id="A0A1Q8HXC7"/>
<sequence length="271" mass="27994">MLAGMRLLATDLDGTLVFRHVVGRADAEALVRWRAAGNLLVLATGRSVRLVQHAVEVARASTSIGLDYDYAVCATGTTVIDAAGQVHRTRTLEADQVRAVVRAVGDVAQAPVSVFASTLERDYVLDDPIGLSTDQRTPPDRFAAAPLSQVAGLGVTSMPLHIPGTRAAAALARGLEETVDGINCTRSTGFVDVTAAGESKGTGLGRLAELLAAQGLEVSEMAAVGDSWNDISMFERADVPCAMAGAPSEAVEAAGGRTTPSVAAFIKALLA</sequence>
<dbReference type="Pfam" id="PF08282">
    <property type="entry name" value="Hydrolase_3"/>
    <property type="match status" value="1"/>
</dbReference>
<dbReference type="InterPro" id="IPR023214">
    <property type="entry name" value="HAD_sf"/>
</dbReference>